<dbReference type="EMBL" id="VSSQ01014186">
    <property type="protein sequence ID" value="MPM53125.1"/>
    <property type="molecule type" value="Genomic_DNA"/>
</dbReference>
<name>A0A645AIS8_9ZZZZ</name>
<proteinExistence type="predicted"/>
<organism evidence="1">
    <name type="scientific">bioreactor metagenome</name>
    <dbReference type="NCBI Taxonomy" id="1076179"/>
    <lineage>
        <taxon>unclassified sequences</taxon>
        <taxon>metagenomes</taxon>
        <taxon>ecological metagenomes</taxon>
    </lineage>
</organism>
<comment type="caution">
    <text evidence="1">The sequence shown here is derived from an EMBL/GenBank/DDBJ whole genome shotgun (WGS) entry which is preliminary data.</text>
</comment>
<gene>
    <name evidence="1" type="ORF">SDC9_99890</name>
</gene>
<protein>
    <submittedName>
        <fullName evidence="1">Uncharacterized protein</fullName>
    </submittedName>
</protein>
<evidence type="ECO:0000313" key="1">
    <source>
        <dbReference type="EMBL" id="MPM53125.1"/>
    </source>
</evidence>
<accession>A0A645AIS8</accession>
<dbReference type="AlphaFoldDB" id="A0A645AIS8"/>
<reference evidence="1" key="1">
    <citation type="submission" date="2019-08" db="EMBL/GenBank/DDBJ databases">
        <authorList>
            <person name="Kucharzyk K."/>
            <person name="Murdoch R.W."/>
            <person name="Higgins S."/>
            <person name="Loffler F."/>
        </authorList>
    </citation>
    <scope>NUCLEOTIDE SEQUENCE</scope>
</reference>
<sequence length="167" mass="18890">MVNRIRNTRIFGGRTVGIVNIPFIVNSDVFEQCIPTDSSPDIGFFVLTQIDHFCVATPFVVENSVIVPPVFVVTDQVAFWIGGESGFSCSRKPEENGYVSFCSHVSRAVHRSNAFQWQIVVHKRENTFFHFTTVPGTADDLHSLGKIEQRKVFRMQPLFFPFIVGSF</sequence>